<feature type="compositionally biased region" description="Polar residues" evidence="1">
    <location>
        <begin position="55"/>
        <end position="67"/>
    </location>
</feature>
<reference evidence="2" key="1">
    <citation type="journal article" date="2014" name="Int. J. Syst. Evol. Microbiol.">
        <title>Complete genome sequence of Corynebacterium casei LMG S-19264T (=DSM 44701T), isolated from a smear-ripened cheese.</title>
        <authorList>
            <consortium name="US DOE Joint Genome Institute (JGI-PGF)"/>
            <person name="Walter F."/>
            <person name="Albersmeier A."/>
            <person name="Kalinowski J."/>
            <person name="Ruckert C."/>
        </authorList>
    </citation>
    <scope>NUCLEOTIDE SEQUENCE</scope>
    <source>
        <strain evidence="2">JCM 4490</strain>
    </source>
</reference>
<dbReference type="AlphaFoldDB" id="A0A918MSR2"/>
<protein>
    <submittedName>
        <fullName evidence="2">Uncharacterized protein</fullName>
    </submittedName>
</protein>
<evidence type="ECO:0000313" key="3">
    <source>
        <dbReference type="Proteomes" id="UP000620224"/>
    </source>
</evidence>
<dbReference type="Proteomes" id="UP000620224">
    <property type="component" value="Unassembled WGS sequence"/>
</dbReference>
<sequence>MHEERAQWVGDQRSSAYQECLRAWDEYTLARGVFHIDVYPFGSDSSMLHPRLWGNSDTSRTHLASTQEHTHNQTPRRDVKAHVSSLTGGEKGSMRVRAEVCDLKRVREH</sequence>
<name>A0A918MSR2_9ACTN</name>
<gene>
    <name evidence="2" type="ORF">GCM10010503_36040</name>
</gene>
<reference evidence="2" key="2">
    <citation type="submission" date="2020-09" db="EMBL/GenBank/DDBJ databases">
        <authorList>
            <person name="Sun Q."/>
            <person name="Ohkuma M."/>
        </authorList>
    </citation>
    <scope>NUCLEOTIDE SEQUENCE</scope>
    <source>
        <strain evidence="2">JCM 4490</strain>
    </source>
</reference>
<keyword evidence="3" id="KW-1185">Reference proteome</keyword>
<dbReference type="EMBL" id="BMUE01000007">
    <property type="protein sequence ID" value="GGW55741.1"/>
    <property type="molecule type" value="Genomic_DNA"/>
</dbReference>
<proteinExistence type="predicted"/>
<evidence type="ECO:0000313" key="2">
    <source>
        <dbReference type="EMBL" id="GGW55741.1"/>
    </source>
</evidence>
<feature type="region of interest" description="Disordered" evidence="1">
    <location>
        <begin position="55"/>
        <end position="79"/>
    </location>
</feature>
<organism evidence="2 3">
    <name type="scientific">Streptomyces lucensis JCM 4490</name>
    <dbReference type="NCBI Taxonomy" id="1306176"/>
    <lineage>
        <taxon>Bacteria</taxon>
        <taxon>Bacillati</taxon>
        <taxon>Actinomycetota</taxon>
        <taxon>Actinomycetes</taxon>
        <taxon>Kitasatosporales</taxon>
        <taxon>Streptomycetaceae</taxon>
        <taxon>Streptomyces</taxon>
    </lineage>
</organism>
<accession>A0A918MSR2</accession>
<comment type="caution">
    <text evidence="2">The sequence shown here is derived from an EMBL/GenBank/DDBJ whole genome shotgun (WGS) entry which is preliminary data.</text>
</comment>
<evidence type="ECO:0000256" key="1">
    <source>
        <dbReference type="SAM" id="MobiDB-lite"/>
    </source>
</evidence>
<feature type="compositionally biased region" description="Basic and acidic residues" evidence="1">
    <location>
        <begin position="68"/>
        <end position="79"/>
    </location>
</feature>